<dbReference type="InterPro" id="IPR018289">
    <property type="entry name" value="MULE_transposase_dom"/>
</dbReference>
<dbReference type="Pfam" id="PF10551">
    <property type="entry name" value="MULE"/>
    <property type="match status" value="1"/>
</dbReference>
<name>A0A9R1SUF7_9HYME</name>
<organism evidence="2 3">
    <name type="scientific">Fopius arisanus</name>
    <dbReference type="NCBI Taxonomy" id="64838"/>
    <lineage>
        <taxon>Eukaryota</taxon>
        <taxon>Metazoa</taxon>
        <taxon>Ecdysozoa</taxon>
        <taxon>Arthropoda</taxon>
        <taxon>Hexapoda</taxon>
        <taxon>Insecta</taxon>
        <taxon>Pterygota</taxon>
        <taxon>Neoptera</taxon>
        <taxon>Endopterygota</taxon>
        <taxon>Hymenoptera</taxon>
        <taxon>Apocrita</taxon>
        <taxon>Ichneumonoidea</taxon>
        <taxon>Braconidae</taxon>
        <taxon>Opiinae</taxon>
        <taxon>Fopius</taxon>
    </lineage>
</organism>
<evidence type="ECO:0000259" key="1">
    <source>
        <dbReference type="Pfam" id="PF10551"/>
    </source>
</evidence>
<keyword evidence="2" id="KW-1185">Reference proteome</keyword>
<dbReference type="GeneID" id="105263071"/>
<evidence type="ECO:0000313" key="3">
    <source>
        <dbReference type="RefSeq" id="XP_011297351.1"/>
    </source>
</evidence>
<proteinExistence type="predicted"/>
<feature type="domain" description="MULE transposase" evidence="1">
    <location>
        <begin position="189"/>
        <end position="284"/>
    </location>
</feature>
<protein>
    <recommendedName>
        <fullName evidence="1">MULE transposase domain-containing protein</fullName>
    </recommendedName>
</protein>
<dbReference type="Proteomes" id="UP000694866">
    <property type="component" value="Unplaced"/>
</dbReference>
<sequence length="632" mass="73800">MAPIMRKKNMKYSKILHVPTGHVFTYKSRWRTTIRYYQCIEKFCPMRGKLLNGEEFIITGGGAHNHAPNKHYLDVERFNDHLHERVTSSLNDFRIIWDDVAMEDPETAAIRTFVSAERSMHRWRMKNRPPIPRTLREFANTVNDNPQWHHLRNYHFSRFSIEALPVGDGSYVVVIADLEYVSTITPRTLTIDATFEVCPKIPTNRQFLTIMGNLNDTDLPIAWALMEKKNSRSCLRVLEYFKTVLAPHINPSTVHLDFERALRNTVEHVYPNARIVHCYFHYLQKIIYIRLRFALIDFFNSKALRKRLDRQKNRAEMAELKDWDQGQNFYRKLMALPLLPAEDMIPAFTIVKNNASPDITSFFNDLIGYIERWWLGVVRPENFTVYRLRTRVSNAIEAYHRVLLKRVGSHPSIWQFTESLRKLQVVSWTERTALAAGRPVRRPKATKYIKQEEILSRAWELYGEGVLDIAAFLGAANHFLRAFHNKVLIDNAEAVDYFTTIEEHIVGIPPTAAELQAQVADQPIGEISFATAPPVNNNLEILLLRRVDRCICDLCNNSIVEYVASPCRHWFACKNCTLLYVHTALEMNAFLKCRWCLQECRGFQRMLVRISYYSFAYYTTLCFIKTTMFQVT</sequence>
<evidence type="ECO:0000313" key="2">
    <source>
        <dbReference type="Proteomes" id="UP000694866"/>
    </source>
</evidence>
<dbReference type="KEGG" id="fas:105263071"/>
<dbReference type="RefSeq" id="XP_011297351.1">
    <property type="nucleotide sequence ID" value="XM_011299049.1"/>
</dbReference>
<dbReference type="OrthoDB" id="7684350at2759"/>
<gene>
    <name evidence="3" type="primary">LOC105263071</name>
</gene>
<accession>A0A9R1SUF7</accession>
<reference evidence="3" key="1">
    <citation type="submission" date="2025-08" db="UniProtKB">
        <authorList>
            <consortium name="RefSeq"/>
        </authorList>
    </citation>
    <scope>IDENTIFICATION</scope>
    <source>
        <strain evidence="3">USDA-PBARC FA_bdor</strain>
        <tissue evidence="3">Whole organism</tissue>
    </source>
</reference>
<dbReference type="AlphaFoldDB" id="A0A9R1SUF7"/>